<dbReference type="STRING" id="1458307.OSB_32180"/>
<dbReference type="PANTHER" id="PTHR35562">
    <property type="entry name" value="DNA ENDONUCLEASE SMRA-RELATED"/>
    <property type="match status" value="1"/>
</dbReference>
<dbReference type="Gene3D" id="3.30.1370.110">
    <property type="match status" value="1"/>
</dbReference>
<dbReference type="InterPro" id="IPR002625">
    <property type="entry name" value="Smr_dom"/>
</dbReference>
<organism evidence="2 3">
    <name type="scientific">Octadecabacter temperatus</name>
    <dbReference type="NCBI Taxonomy" id="1458307"/>
    <lineage>
        <taxon>Bacteria</taxon>
        <taxon>Pseudomonadati</taxon>
        <taxon>Pseudomonadota</taxon>
        <taxon>Alphaproteobacteria</taxon>
        <taxon>Rhodobacterales</taxon>
        <taxon>Roseobacteraceae</taxon>
        <taxon>Octadecabacter</taxon>
    </lineage>
</organism>
<dbReference type="Pfam" id="PF01713">
    <property type="entry name" value="Smr"/>
    <property type="match status" value="1"/>
</dbReference>
<name>A0A0K0Y9Y6_9RHOB</name>
<evidence type="ECO:0000256" key="1">
    <source>
        <dbReference type="SAM" id="MobiDB-lite"/>
    </source>
</evidence>
<sequence length="196" mass="21674">MKRPRHLSAEEKALWETVTKRTEPLEKPVGKLIRAAPKTPKPSPSVSKPRPIPSFNIGDSVDHRSDHDLLPSLGQQMRAAPVQMDRKAFGKLRRGKLKPDARIDLHGMTMAQAHPALTGFILRSASAGHRLVLVITGKGKDRDDGGPIPTKFGVLRHQVPQWLSMAPLGGLVMQVSESHIRHGGQGAYYVYLRRAR</sequence>
<evidence type="ECO:0000313" key="2">
    <source>
        <dbReference type="EMBL" id="AKS47731.1"/>
    </source>
</evidence>
<dbReference type="EMBL" id="CP012160">
    <property type="protein sequence ID" value="AKS47731.1"/>
    <property type="molecule type" value="Genomic_DNA"/>
</dbReference>
<dbReference type="PANTHER" id="PTHR35562:SF2">
    <property type="entry name" value="DNA ENDONUCLEASE SMRA-RELATED"/>
    <property type="match status" value="1"/>
</dbReference>
<dbReference type="OrthoDB" id="7165597at2"/>
<protein>
    <submittedName>
        <fullName evidence="2">Uncharacterized protein</fullName>
    </submittedName>
</protein>
<dbReference type="PROSITE" id="PS50828">
    <property type="entry name" value="SMR"/>
    <property type="match status" value="1"/>
</dbReference>
<gene>
    <name evidence="2" type="ORF">OSB_32180</name>
</gene>
<dbReference type="InterPro" id="IPR036063">
    <property type="entry name" value="Smr_dom_sf"/>
</dbReference>
<reference evidence="2 3" key="1">
    <citation type="journal article" date="2015" name="Genome Announc.">
        <title>Closed Genome Sequence of Octadecabacter temperatus SB1, the First Mesophilic Species of the Genus Octadecabacter.</title>
        <authorList>
            <person name="Voget S."/>
            <person name="Billerbeck S."/>
            <person name="Simon M."/>
            <person name="Daniel R."/>
        </authorList>
    </citation>
    <scope>NUCLEOTIDE SEQUENCE [LARGE SCALE GENOMIC DNA]</scope>
    <source>
        <strain evidence="2 3">SB1</strain>
    </source>
</reference>
<feature type="compositionally biased region" description="Basic and acidic residues" evidence="1">
    <location>
        <begin position="19"/>
        <end position="29"/>
    </location>
</feature>
<dbReference type="Proteomes" id="UP000067444">
    <property type="component" value="Chromosome"/>
</dbReference>
<dbReference type="KEGG" id="otm:OSB_32180"/>
<accession>A0A0K0Y9Y6</accession>
<evidence type="ECO:0000313" key="3">
    <source>
        <dbReference type="Proteomes" id="UP000067444"/>
    </source>
</evidence>
<dbReference type="PATRIC" id="fig|1458307.3.peg.3241"/>
<keyword evidence="3" id="KW-1185">Reference proteome</keyword>
<dbReference type="SUPFAM" id="SSF160443">
    <property type="entry name" value="SMR domain-like"/>
    <property type="match status" value="1"/>
</dbReference>
<proteinExistence type="predicted"/>
<feature type="region of interest" description="Disordered" evidence="1">
    <location>
        <begin position="19"/>
        <end position="64"/>
    </location>
</feature>
<dbReference type="RefSeq" id="WP_049835890.1">
    <property type="nucleotide sequence ID" value="NZ_CP012160.1"/>
</dbReference>
<dbReference type="AlphaFoldDB" id="A0A0K0Y9Y6"/>